<evidence type="ECO:0000256" key="1">
    <source>
        <dbReference type="ARBA" id="ARBA00008791"/>
    </source>
</evidence>
<dbReference type="AlphaFoldDB" id="C4WJ95"/>
<proteinExistence type="inferred from homology"/>
<dbReference type="CDD" id="cd00293">
    <property type="entry name" value="USP-like"/>
    <property type="match status" value="1"/>
</dbReference>
<dbReference type="Pfam" id="PF00582">
    <property type="entry name" value="Usp"/>
    <property type="match status" value="1"/>
</dbReference>
<dbReference type="PRINTS" id="PR01438">
    <property type="entry name" value="UNVRSLSTRESS"/>
</dbReference>
<reference evidence="3 4" key="1">
    <citation type="submission" date="2009-05" db="EMBL/GenBank/DDBJ databases">
        <authorList>
            <person name="Setubal J.C."/>
            <person name="Boyle S."/>
            <person name="Crasta O.R."/>
            <person name="Gillespie J.J."/>
            <person name="Kenyon R.W."/>
            <person name="Lu J."/>
            <person name="Mane S."/>
            <person name="Nagrani S."/>
            <person name="Shallom J.M."/>
            <person name="Shallom S."/>
            <person name="Shukla M."/>
            <person name="Snyder E.E."/>
            <person name="Sobral B.W."/>
            <person name="Wattam A.R."/>
            <person name="Will R."/>
            <person name="Williams K."/>
            <person name="Yoo H."/>
            <person name="Munk C."/>
            <person name="Tapia R."/>
            <person name="Green L."/>
            <person name="Rogers Y."/>
            <person name="Detter J.C."/>
            <person name="Bruce D."/>
            <person name="Brettin T.S."/>
            <person name="Tsolis R."/>
        </authorList>
    </citation>
    <scope>NUCLEOTIDE SEQUENCE [LARGE SCALE GENOMIC DNA]</scope>
    <source>
        <strain evidence="3 4">LMG 3301</strain>
    </source>
</reference>
<gene>
    <name evidence="3" type="ORF">OINT_1002270</name>
</gene>
<evidence type="ECO:0000313" key="4">
    <source>
        <dbReference type="Proteomes" id="UP000004386"/>
    </source>
</evidence>
<comment type="caution">
    <text evidence="3">The sequence shown here is derived from an EMBL/GenBank/DDBJ whole genome shotgun (WGS) entry which is preliminary data.</text>
</comment>
<evidence type="ECO:0000313" key="3">
    <source>
        <dbReference type="EMBL" id="EEQ96803.1"/>
    </source>
</evidence>
<dbReference type="PANTHER" id="PTHR46268">
    <property type="entry name" value="STRESS RESPONSE PROTEIN NHAX"/>
    <property type="match status" value="1"/>
</dbReference>
<sequence>MHPNRDARIFGSQAVRRARMYKNILIATDGSELAEKGVDQGVALAKETGAKVIFVSVTELLPSYGIVVAAEWASSPAAFQEYREAITKAATEILSKAKVKATELGVSAEAVHIENQSPAQGIVEAAKARDADLIVIASHGRRGVNKLLLGSQAAEVLSLSTVPVLVIK</sequence>
<dbReference type="InterPro" id="IPR006015">
    <property type="entry name" value="Universal_stress_UspA"/>
</dbReference>
<accession>C4WJ95</accession>
<evidence type="ECO:0000259" key="2">
    <source>
        <dbReference type="Pfam" id="PF00582"/>
    </source>
</evidence>
<dbReference type="Gene3D" id="3.40.50.620">
    <property type="entry name" value="HUPs"/>
    <property type="match status" value="1"/>
</dbReference>
<dbReference type="InterPro" id="IPR014729">
    <property type="entry name" value="Rossmann-like_a/b/a_fold"/>
</dbReference>
<dbReference type="EMBL" id="ACQA01000001">
    <property type="protein sequence ID" value="EEQ96803.1"/>
    <property type="molecule type" value="Genomic_DNA"/>
</dbReference>
<dbReference type="PANTHER" id="PTHR46268:SF15">
    <property type="entry name" value="UNIVERSAL STRESS PROTEIN HP_0031"/>
    <property type="match status" value="1"/>
</dbReference>
<organism evidence="3 4">
    <name type="scientific">Brucella intermedia LMG 3301</name>
    <dbReference type="NCBI Taxonomy" id="641118"/>
    <lineage>
        <taxon>Bacteria</taxon>
        <taxon>Pseudomonadati</taxon>
        <taxon>Pseudomonadota</taxon>
        <taxon>Alphaproteobacteria</taxon>
        <taxon>Hyphomicrobiales</taxon>
        <taxon>Brucellaceae</taxon>
        <taxon>Brucella/Ochrobactrum group</taxon>
        <taxon>Brucella</taxon>
    </lineage>
</organism>
<dbReference type="InterPro" id="IPR006016">
    <property type="entry name" value="UspA"/>
</dbReference>
<name>C4WJ95_9HYPH</name>
<dbReference type="HOGENOM" id="CLU_049301_11_0_5"/>
<dbReference type="PIRSF" id="PIRSF006276">
    <property type="entry name" value="UspA"/>
    <property type="match status" value="1"/>
</dbReference>
<dbReference type="Proteomes" id="UP000004386">
    <property type="component" value="Unassembled WGS sequence"/>
</dbReference>
<dbReference type="SUPFAM" id="SSF52402">
    <property type="entry name" value="Adenine nucleotide alpha hydrolases-like"/>
    <property type="match status" value="1"/>
</dbReference>
<comment type="similarity">
    <text evidence="1">Belongs to the universal stress protein A family.</text>
</comment>
<protein>
    <submittedName>
        <fullName evidence="3">UspA domain-containing protein</fullName>
    </submittedName>
</protein>
<feature type="domain" description="UspA" evidence="2">
    <location>
        <begin position="20"/>
        <end position="168"/>
    </location>
</feature>